<dbReference type="Proteomes" id="UP000593567">
    <property type="component" value="Unassembled WGS sequence"/>
</dbReference>
<dbReference type="EMBL" id="VXIV02000875">
    <property type="protein sequence ID" value="KAF6035450.1"/>
    <property type="molecule type" value="Genomic_DNA"/>
</dbReference>
<comment type="caution">
    <text evidence="1">The sequence shown here is derived from an EMBL/GenBank/DDBJ whole genome shotgun (WGS) entry which is preliminary data.</text>
</comment>
<dbReference type="SUPFAM" id="SSF48452">
    <property type="entry name" value="TPR-like"/>
    <property type="match status" value="1"/>
</dbReference>
<protein>
    <submittedName>
        <fullName evidence="1">Uncharacterized protein</fullName>
    </submittedName>
</protein>
<evidence type="ECO:0000313" key="2">
    <source>
        <dbReference type="Proteomes" id="UP000593567"/>
    </source>
</evidence>
<reference evidence="1" key="1">
    <citation type="submission" date="2020-06" db="EMBL/GenBank/DDBJ databases">
        <title>Draft genome of Bugula neritina, a colonial animal packing powerful symbionts and potential medicines.</title>
        <authorList>
            <person name="Rayko M."/>
        </authorList>
    </citation>
    <scope>NUCLEOTIDE SEQUENCE [LARGE SCALE GENOMIC DNA]</scope>
    <source>
        <strain evidence="1">Kwan_BN1</strain>
    </source>
</reference>
<dbReference type="AlphaFoldDB" id="A0A7J7K9W4"/>
<name>A0A7J7K9W4_BUGNE</name>
<gene>
    <name evidence="1" type="ORF">EB796_006233</name>
</gene>
<evidence type="ECO:0000313" key="1">
    <source>
        <dbReference type="EMBL" id="KAF6035450.1"/>
    </source>
</evidence>
<accession>A0A7J7K9W4</accession>
<dbReference type="InterPro" id="IPR011990">
    <property type="entry name" value="TPR-like_helical_dom_sf"/>
</dbReference>
<organism evidence="1 2">
    <name type="scientific">Bugula neritina</name>
    <name type="common">Brown bryozoan</name>
    <name type="synonym">Sertularia neritina</name>
    <dbReference type="NCBI Taxonomy" id="10212"/>
    <lineage>
        <taxon>Eukaryota</taxon>
        <taxon>Metazoa</taxon>
        <taxon>Spiralia</taxon>
        <taxon>Lophotrochozoa</taxon>
        <taxon>Bryozoa</taxon>
        <taxon>Gymnolaemata</taxon>
        <taxon>Cheilostomatida</taxon>
        <taxon>Flustrina</taxon>
        <taxon>Buguloidea</taxon>
        <taxon>Bugulidae</taxon>
        <taxon>Bugula</taxon>
    </lineage>
</organism>
<sequence length="131" mass="15369">MKKSNIWNSLGTVYEQEAHPDLVTVISSIIDIYLEYKRYEDCLSLCYTPVLRNQCLSKVFNRISADYIRSSNYRRAAQFLQIAISKAADHSKQQADNYHQMGRCYIFFSLNFWFRFHKTLGGAGVEYFLLN</sequence>
<keyword evidence="2" id="KW-1185">Reference proteome</keyword>
<proteinExistence type="predicted"/>